<dbReference type="RefSeq" id="WP_200192780.1">
    <property type="nucleotide sequence ID" value="NZ_JAENHM010000030.1"/>
</dbReference>
<dbReference type="InterPro" id="IPR011089">
    <property type="entry name" value="GmrSD_C"/>
</dbReference>
<keyword evidence="4" id="KW-1185">Reference proteome</keyword>
<gene>
    <name evidence="3" type="ORF">JHL17_10490</name>
</gene>
<dbReference type="Pfam" id="PF07510">
    <property type="entry name" value="GmrSD_C"/>
    <property type="match status" value="1"/>
</dbReference>
<reference evidence="4" key="1">
    <citation type="submission" date="2021-01" db="EMBL/GenBank/DDBJ databases">
        <title>Genome public.</title>
        <authorList>
            <person name="Liu C."/>
            <person name="Sun Q."/>
        </authorList>
    </citation>
    <scope>NUCLEOTIDE SEQUENCE [LARGE SCALE GENOMIC DNA]</scope>
    <source>
        <strain evidence="4">YIM B02556</strain>
    </source>
</reference>
<sequence length="571" mass="65499">MSATNFNTKNDTFRKLMGNGLTYRVPRFQRDYSWGEEEWDDLWQDILGTVKEGGEPAHYMGYLVLQSSDDKLYDVIDGQQRLTTLNIIVLTALRQLKKLVEQGRDADAAQKRLDGLRQTYIGYLDPVTLVARSKLSLNRNNDTYFQTYLVPLIDNPPQRGIKPSENLLRRAFEWFGGRLQDYLQGATDPGMETARLIDTMSDRLFFTVITVTDELNAYKVFETLNARGVRLSATDLLKNYLFSVLHREEQHEHELMVLDNRWERIVGRLAAASLPDFLRFHWISRRSFVRQTDLFKAVRSEIKVRSDVFSLLNAMDEDIDTYLALTSPEGSNWSQSAKDSARIIKTFSVRQPFPLLMAAKRRLNETDFEKLLKATVVISFRYNVIGGLLPAEQERTYHAEAQRISKGEHGNLQQILEGLRGVYVSDASFHAAFSEKSIGTLQSRNRKIVRYILCSLERQMSGIDLDYESSSFNVEHICPVNPSGGWSAFTDEEVETLTSRLGNMTLLQTSTNKRLGNAEYVDKRPIYAESIYALTREIAENHEEWMPRAVSQRQKAMAKIATAVWRVPQLS</sequence>
<dbReference type="PANTHER" id="PTHR35149">
    <property type="entry name" value="SLL5132 PROTEIN"/>
    <property type="match status" value="1"/>
</dbReference>
<evidence type="ECO:0000313" key="4">
    <source>
        <dbReference type="Proteomes" id="UP000652760"/>
    </source>
</evidence>
<evidence type="ECO:0000259" key="2">
    <source>
        <dbReference type="Pfam" id="PF07510"/>
    </source>
</evidence>
<dbReference type="PANTHER" id="PTHR35149:SF2">
    <property type="entry name" value="DUF262 DOMAIN-CONTAINING PROTEIN"/>
    <property type="match status" value="1"/>
</dbReference>
<dbReference type="EMBL" id="JAENHM010000030">
    <property type="protein sequence ID" value="MBK1837841.1"/>
    <property type="molecule type" value="Genomic_DNA"/>
</dbReference>
<feature type="domain" description="GmrSD restriction endonucleases C-terminal" evidence="2">
    <location>
        <begin position="425"/>
        <end position="560"/>
    </location>
</feature>
<evidence type="ECO:0000313" key="3">
    <source>
        <dbReference type="EMBL" id="MBK1837841.1"/>
    </source>
</evidence>
<evidence type="ECO:0000259" key="1">
    <source>
        <dbReference type="Pfam" id="PF03235"/>
    </source>
</evidence>
<name>A0ABS1F373_9PROT</name>
<feature type="domain" description="GmrSD restriction endonucleases N-terminal" evidence="1">
    <location>
        <begin position="16"/>
        <end position="242"/>
    </location>
</feature>
<accession>A0ABS1F373</accession>
<protein>
    <submittedName>
        <fullName evidence="3">DUF262 domain-containing protein</fullName>
    </submittedName>
</protein>
<proteinExistence type="predicted"/>
<organism evidence="3 4">
    <name type="scientific">Azospirillum endophyticum</name>
    <dbReference type="NCBI Taxonomy" id="2800326"/>
    <lineage>
        <taxon>Bacteria</taxon>
        <taxon>Pseudomonadati</taxon>
        <taxon>Pseudomonadota</taxon>
        <taxon>Alphaproteobacteria</taxon>
        <taxon>Rhodospirillales</taxon>
        <taxon>Azospirillaceae</taxon>
        <taxon>Azospirillum</taxon>
    </lineage>
</organism>
<dbReference type="InterPro" id="IPR004919">
    <property type="entry name" value="GmrSD_N"/>
</dbReference>
<comment type="caution">
    <text evidence="3">The sequence shown here is derived from an EMBL/GenBank/DDBJ whole genome shotgun (WGS) entry which is preliminary data.</text>
</comment>
<dbReference type="Pfam" id="PF03235">
    <property type="entry name" value="GmrSD_N"/>
    <property type="match status" value="1"/>
</dbReference>
<dbReference type="Proteomes" id="UP000652760">
    <property type="component" value="Unassembled WGS sequence"/>
</dbReference>